<reference evidence="1" key="1">
    <citation type="submission" date="2014-09" db="EMBL/GenBank/DDBJ databases">
        <authorList>
            <person name="Magalhaes I.L.F."/>
            <person name="Oliveira U."/>
            <person name="Santos F.R."/>
            <person name="Vidigal T.H.D.A."/>
            <person name="Brescovit A.D."/>
            <person name="Santos A.J."/>
        </authorList>
    </citation>
    <scope>NUCLEOTIDE SEQUENCE</scope>
    <source>
        <tissue evidence="1">Shoot tissue taken approximately 20 cm above the soil surface</tissue>
    </source>
</reference>
<protein>
    <submittedName>
        <fullName evidence="1">Uncharacterized protein</fullName>
    </submittedName>
</protein>
<reference evidence="1" key="2">
    <citation type="journal article" date="2015" name="Data Brief">
        <title>Shoot transcriptome of the giant reed, Arundo donax.</title>
        <authorList>
            <person name="Barrero R.A."/>
            <person name="Guerrero F.D."/>
            <person name="Moolhuijzen P."/>
            <person name="Goolsby J.A."/>
            <person name="Tidwell J."/>
            <person name="Bellgard S.E."/>
            <person name="Bellgard M.I."/>
        </authorList>
    </citation>
    <scope>NUCLEOTIDE SEQUENCE</scope>
    <source>
        <tissue evidence="1">Shoot tissue taken approximately 20 cm above the soil surface</tissue>
    </source>
</reference>
<dbReference type="AlphaFoldDB" id="A0A0A8ZAQ2"/>
<dbReference type="EMBL" id="GBRH01263152">
    <property type="protein sequence ID" value="JAD34743.1"/>
    <property type="molecule type" value="Transcribed_RNA"/>
</dbReference>
<name>A0A0A8ZAQ2_ARUDO</name>
<evidence type="ECO:0000313" key="1">
    <source>
        <dbReference type="EMBL" id="JAD34743.1"/>
    </source>
</evidence>
<proteinExistence type="predicted"/>
<accession>A0A0A8ZAQ2</accession>
<organism evidence="1">
    <name type="scientific">Arundo donax</name>
    <name type="common">Giant reed</name>
    <name type="synonym">Donax arundinaceus</name>
    <dbReference type="NCBI Taxonomy" id="35708"/>
    <lineage>
        <taxon>Eukaryota</taxon>
        <taxon>Viridiplantae</taxon>
        <taxon>Streptophyta</taxon>
        <taxon>Embryophyta</taxon>
        <taxon>Tracheophyta</taxon>
        <taxon>Spermatophyta</taxon>
        <taxon>Magnoliopsida</taxon>
        <taxon>Liliopsida</taxon>
        <taxon>Poales</taxon>
        <taxon>Poaceae</taxon>
        <taxon>PACMAD clade</taxon>
        <taxon>Arundinoideae</taxon>
        <taxon>Arundineae</taxon>
        <taxon>Arundo</taxon>
    </lineage>
</organism>
<sequence>MISLVLPTPCSDLMAPEYY</sequence>